<feature type="region of interest" description="Disordered" evidence="1">
    <location>
        <begin position="126"/>
        <end position="157"/>
    </location>
</feature>
<gene>
    <name evidence="4" type="ORF">GW7_03662</name>
</gene>
<feature type="compositionally biased region" description="Basic and acidic residues" evidence="1">
    <location>
        <begin position="226"/>
        <end position="244"/>
    </location>
</feature>
<organism evidence="4 5">
    <name type="scientific">Heterocephalus glaber</name>
    <name type="common">Naked mole rat</name>
    <dbReference type="NCBI Taxonomy" id="10181"/>
    <lineage>
        <taxon>Eukaryota</taxon>
        <taxon>Metazoa</taxon>
        <taxon>Chordata</taxon>
        <taxon>Craniata</taxon>
        <taxon>Vertebrata</taxon>
        <taxon>Euteleostomi</taxon>
        <taxon>Mammalia</taxon>
        <taxon>Eutheria</taxon>
        <taxon>Euarchontoglires</taxon>
        <taxon>Glires</taxon>
        <taxon>Rodentia</taxon>
        <taxon>Hystricomorpha</taxon>
        <taxon>Bathyergidae</taxon>
        <taxon>Heterocephalus</taxon>
    </lineage>
</organism>
<feature type="transmembrane region" description="Helical" evidence="2">
    <location>
        <begin position="69"/>
        <end position="88"/>
    </location>
</feature>
<evidence type="ECO:0000313" key="5">
    <source>
        <dbReference type="Proteomes" id="UP000006813"/>
    </source>
</evidence>
<name>G5B1K1_HETGA</name>
<evidence type="ECO:0000256" key="1">
    <source>
        <dbReference type="SAM" id="MobiDB-lite"/>
    </source>
</evidence>
<dbReference type="InterPro" id="IPR040312">
    <property type="entry name" value="FWCH1/FWCH2"/>
</dbReference>
<evidence type="ECO:0000259" key="3">
    <source>
        <dbReference type="Pfam" id="PF15423"/>
    </source>
</evidence>
<dbReference type="PANTHER" id="PTHR31665:SF0">
    <property type="entry name" value="FLYWCH FAMILY MEMBER 2"/>
    <property type="match status" value="1"/>
</dbReference>
<proteinExistence type="predicted"/>
<dbReference type="InParanoid" id="G5B1K1"/>
<dbReference type="Pfam" id="PF15423">
    <property type="entry name" value="FLYWCH_N"/>
    <property type="match status" value="1"/>
</dbReference>
<feature type="compositionally biased region" description="Basic and acidic residues" evidence="1">
    <location>
        <begin position="126"/>
        <end position="148"/>
    </location>
</feature>
<dbReference type="eggNOG" id="ENOG502T3Y9">
    <property type="taxonomic scope" value="Eukaryota"/>
</dbReference>
<feature type="domain" description="FLYWCH-type zinc finger-containing protein N-terminal" evidence="3">
    <location>
        <begin position="134"/>
        <end position="234"/>
    </location>
</feature>
<dbReference type="AlphaFoldDB" id="G5B1K1"/>
<dbReference type="PANTHER" id="PTHR31665">
    <property type="entry name" value="FLYWCH FAMILY MEMBER 2-RELATED"/>
    <property type="match status" value="1"/>
</dbReference>
<feature type="region of interest" description="Disordered" evidence="1">
    <location>
        <begin position="218"/>
        <end position="265"/>
    </location>
</feature>
<sequence>MITGEPRGPHRGSHQCSRAVDLADYSAWWLRVPGAPPLDLLPKQLLWMPGIMAIPDISVALSFSGPVVWLLSGAVIVIIFAGVTYLVVQHIRKESSTWGYPHPQRSGQLEDDKYLVVVPGQQRLDQRGEGWTKSESCEQESLKSDLEPSLKPGMDVVPAVPRNPRKFSKLVLLTASKDSTKVAGAKRKGVHCVMSLGAPGPATLAKALLKTHPEAERAIKAAPQEPEPKHSKLDPDADGKEDCRLTGAAPVGHREDSTAAPSSSL</sequence>
<accession>G5B1K1</accession>
<keyword evidence="2" id="KW-0812">Transmembrane</keyword>
<dbReference type="STRING" id="10181.G5B1K1"/>
<dbReference type="Proteomes" id="UP000006813">
    <property type="component" value="Unassembled WGS sequence"/>
</dbReference>
<reference evidence="4 5" key="1">
    <citation type="journal article" date="2011" name="Nature">
        <title>Genome sequencing reveals insights into physiology and longevity of the naked mole rat.</title>
        <authorList>
            <person name="Kim E.B."/>
            <person name="Fang X."/>
            <person name="Fushan A.A."/>
            <person name="Huang Z."/>
            <person name="Lobanov A.V."/>
            <person name="Han L."/>
            <person name="Marino S.M."/>
            <person name="Sun X."/>
            <person name="Turanov A.A."/>
            <person name="Yang P."/>
            <person name="Yim S.H."/>
            <person name="Zhao X."/>
            <person name="Kasaikina M.V."/>
            <person name="Stoletzki N."/>
            <person name="Peng C."/>
            <person name="Polak P."/>
            <person name="Xiong Z."/>
            <person name="Kiezun A."/>
            <person name="Zhu Y."/>
            <person name="Chen Y."/>
            <person name="Kryukov G.V."/>
            <person name="Zhang Q."/>
            <person name="Peshkin L."/>
            <person name="Yang L."/>
            <person name="Bronson R.T."/>
            <person name="Buffenstein R."/>
            <person name="Wang B."/>
            <person name="Han C."/>
            <person name="Li Q."/>
            <person name="Chen L."/>
            <person name="Zhao W."/>
            <person name="Sunyaev S.R."/>
            <person name="Park T.J."/>
            <person name="Zhang G."/>
            <person name="Wang J."/>
            <person name="Gladyshev V.N."/>
        </authorList>
    </citation>
    <scope>NUCLEOTIDE SEQUENCE [LARGE SCALE GENOMIC DNA]</scope>
</reference>
<keyword evidence="2" id="KW-1133">Transmembrane helix</keyword>
<evidence type="ECO:0000256" key="2">
    <source>
        <dbReference type="SAM" id="Phobius"/>
    </source>
</evidence>
<keyword evidence="2" id="KW-0472">Membrane</keyword>
<protein>
    <submittedName>
        <fullName evidence="4">FLYWCH family member 2</fullName>
    </submittedName>
</protein>
<dbReference type="EMBL" id="JH167942">
    <property type="protein sequence ID" value="EHB03162.1"/>
    <property type="molecule type" value="Genomic_DNA"/>
</dbReference>
<dbReference type="InterPro" id="IPR029279">
    <property type="entry name" value="FLYWCH_N"/>
</dbReference>
<evidence type="ECO:0000313" key="4">
    <source>
        <dbReference type="EMBL" id="EHB03162.1"/>
    </source>
</evidence>